<feature type="non-terminal residue" evidence="1">
    <location>
        <position position="107"/>
    </location>
</feature>
<dbReference type="Proteomes" id="UP001551584">
    <property type="component" value="Unassembled WGS sequence"/>
</dbReference>
<dbReference type="RefSeq" id="WP_359273041.1">
    <property type="nucleotide sequence ID" value="NZ_JBEZNA010000034.1"/>
</dbReference>
<gene>
    <name evidence="1" type="ORF">AB0D95_16080</name>
</gene>
<reference evidence="1 2" key="1">
    <citation type="submission" date="2024-06" db="EMBL/GenBank/DDBJ databases">
        <title>The Natural Products Discovery Center: Release of the First 8490 Sequenced Strains for Exploring Actinobacteria Biosynthetic Diversity.</title>
        <authorList>
            <person name="Kalkreuter E."/>
            <person name="Kautsar S.A."/>
            <person name="Yang D."/>
            <person name="Bader C.D."/>
            <person name="Teijaro C.N."/>
            <person name="Fluegel L."/>
            <person name="Davis C.M."/>
            <person name="Simpson J.R."/>
            <person name="Lauterbach L."/>
            <person name="Steele A.D."/>
            <person name="Gui C."/>
            <person name="Meng S."/>
            <person name="Li G."/>
            <person name="Viehrig K."/>
            <person name="Ye F."/>
            <person name="Su P."/>
            <person name="Kiefer A.F."/>
            <person name="Nichols A."/>
            <person name="Cepeda A.J."/>
            <person name="Yan W."/>
            <person name="Fan B."/>
            <person name="Jiang Y."/>
            <person name="Adhikari A."/>
            <person name="Zheng C.-J."/>
            <person name="Schuster L."/>
            <person name="Cowan T.M."/>
            <person name="Smanski M.J."/>
            <person name="Chevrette M.G."/>
            <person name="De Carvalho L.P.S."/>
            <person name="Shen B."/>
        </authorList>
    </citation>
    <scope>NUCLEOTIDE SEQUENCE [LARGE SCALE GENOMIC DNA]</scope>
    <source>
        <strain evidence="1 2">NPDC048117</strain>
    </source>
</reference>
<evidence type="ECO:0000313" key="2">
    <source>
        <dbReference type="Proteomes" id="UP001551584"/>
    </source>
</evidence>
<comment type="caution">
    <text evidence="1">The sequence shown here is derived from an EMBL/GenBank/DDBJ whole genome shotgun (WGS) entry which is preliminary data.</text>
</comment>
<dbReference type="EMBL" id="JBEZNA010000034">
    <property type="protein sequence ID" value="MEU9578754.1"/>
    <property type="molecule type" value="Genomic_DNA"/>
</dbReference>
<protein>
    <submittedName>
        <fullName evidence="1">Uncharacterized protein</fullName>
    </submittedName>
</protein>
<accession>A0ABV3ERH4</accession>
<organism evidence="1 2">
    <name type="scientific">Streptomyces chilikensis</name>
    <dbReference type="NCBI Taxonomy" id="1194079"/>
    <lineage>
        <taxon>Bacteria</taxon>
        <taxon>Bacillati</taxon>
        <taxon>Actinomycetota</taxon>
        <taxon>Actinomycetes</taxon>
        <taxon>Kitasatosporales</taxon>
        <taxon>Streptomycetaceae</taxon>
        <taxon>Streptomyces</taxon>
    </lineage>
</organism>
<evidence type="ECO:0000313" key="1">
    <source>
        <dbReference type="EMBL" id="MEU9578754.1"/>
    </source>
</evidence>
<name>A0ABV3ERH4_9ACTN</name>
<proteinExistence type="predicted"/>
<keyword evidence="2" id="KW-1185">Reference proteome</keyword>
<sequence>MSDPQDRITDLAALRVQWPLLEVAVPDTAADVRGLLEIFAGAVAHALHRVYGGRRGCRGGRGAAWSGRCAGWLTGPWTGGPRSGWSTTWRWLLRGLGSVWRLLSPRA</sequence>